<evidence type="ECO:0000256" key="1">
    <source>
        <dbReference type="SAM" id="SignalP"/>
    </source>
</evidence>
<accession>A0A7H0GH89</accession>
<evidence type="ECO:0000313" key="2">
    <source>
        <dbReference type="EMBL" id="QNP47655.1"/>
    </source>
</evidence>
<feature type="chain" id="PRO_5028882206" description="Lipoprotein" evidence="1">
    <location>
        <begin position="23"/>
        <end position="145"/>
    </location>
</feature>
<evidence type="ECO:0008006" key="4">
    <source>
        <dbReference type="Google" id="ProtNLM"/>
    </source>
</evidence>
<feature type="signal peptide" evidence="1">
    <location>
        <begin position="1"/>
        <end position="22"/>
    </location>
</feature>
<evidence type="ECO:0000313" key="3">
    <source>
        <dbReference type="Proteomes" id="UP000516028"/>
    </source>
</evidence>
<dbReference type="AlphaFoldDB" id="A0A7H0GH89"/>
<proteinExistence type="predicted"/>
<dbReference type="EMBL" id="CP060783">
    <property type="protein sequence ID" value="QNP47655.1"/>
    <property type="molecule type" value="Genomic_DNA"/>
</dbReference>
<organism evidence="2 3">
    <name type="scientific">Diaphorobacter aerolatus</name>
    <dbReference type="NCBI Taxonomy" id="1288495"/>
    <lineage>
        <taxon>Bacteria</taxon>
        <taxon>Pseudomonadati</taxon>
        <taxon>Pseudomonadota</taxon>
        <taxon>Betaproteobacteria</taxon>
        <taxon>Burkholderiales</taxon>
        <taxon>Comamonadaceae</taxon>
        <taxon>Diaphorobacter</taxon>
    </lineage>
</organism>
<dbReference type="RefSeq" id="WP_187723335.1">
    <property type="nucleotide sequence ID" value="NZ_CP060783.1"/>
</dbReference>
<reference evidence="2 3" key="1">
    <citation type="submission" date="2020-08" db="EMBL/GenBank/DDBJ databases">
        <title>Genome sequence of Diaphorobacter aerolatus KACC 16536T.</title>
        <authorList>
            <person name="Hyun D.-W."/>
            <person name="Bae J.-W."/>
        </authorList>
    </citation>
    <scope>NUCLEOTIDE SEQUENCE [LARGE SCALE GENOMIC DNA]</scope>
    <source>
        <strain evidence="2 3">KACC 16536</strain>
    </source>
</reference>
<gene>
    <name evidence="2" type="ORF">H9K75_15725</name>
</gene>
<keyword evidence="3" id="KW-1185">Reference proteome</keyword>
<sequence>MQRAFLKTIALAGLTMLLTACASGDFGPRPACPTAAQMEQPELLGRWTVQLDGEPAPVIIELGPHPEWTGTVKGTITRAAYRSIVVGDVNKGELTMEESRDGKSVSGNWAGTVVEGSCAREVRGEWAGSDDSTARFTMRKIAGKR</sequence>
<name>A0A7H0GH89_9BURK</name>
<protein>
    <recommendedName>
        <fullName evidence="4">Lipoprotein</fullName>
    </recommendedName>
</protein>
<dbReference type="PROSITE" id="PS51257">
    <property type="entry name" value="PROKAR_LIPOPROTEIN"/>
    <property type="match status" value="1"/>
</dbReference>
<keyword evidence="1" id="KW-0732">Signal</keyword>
<dbReference type="KEGG" id="daer:H9K75_15725"/>
<dbReference type="Proteomes" id="UP000516028">
    <property type="component" value="Chromosome"/>
</dbReference>